<sequence>MKTKAIYDKLIIYMLVFSLVFPFLCGFVLIPPAYASSGDTNSFFSLIKSLFSLFFLSFLSSDKGSNDGILDESYKSASQENSSYQRIQVTPEEKKWLAKAVWAEARGESTTGQVAVAAVIINRVKSSQFPNKVKDVIFEKVDGSYAFSAVLDGQIYMPDEDDLRNSYAYQAVEQALNGWDPTNGALYYYNPVTATSDWIFENTVPLKEIGNHVFARLRTQ</sequence>
<evidence type="ECO:0000256" key="1">
    <source>
        <dbReference type="SAM" id="Phobius"/>
    </source>
</evidence>
<evidence type="ECO:0000259" key="2">
    <source>
        <dbReference type="Pfam" id="PF07486"/>
    </source>
</evidence>
<keyword evidence="1" id="KW-0812">Transmembrane</keyword>
<dbReference type="AlphaFoldDB" id="L0KAX5"/>
<evidence type="ECO:0000313" key="3">
    <source>
        <dbReference type="EMBL" id="AGB41238.1"/>
    </source>
</evidence>
<accession>L0KAX5</accession>
<feature type="transmembrane region" description="Helical" evidence="1">
    <location>
        <begin position="12"/>
        <end position="30"/>
    </location>
</feature>
<dbReference type="InterPro" id="IPR011105">
    <property type="entry name" value="Cell_wall_hydrolase_SleB"/>
</dbReference>
<dbReference type="Gene3D" id="6.20.240.60">
    <property type="match status" value="1"/>
</dbReference>
<dbReference type="Pfam" id="PF07486">
    <property type="entry name" value="Hydrolase_2"/>
    <property type="match status" value="1"/>
</dbReference>
<organism evidence="3 4">
    <name type="scientific">Halobacteroides halobius (strain ATCC 35273 / DSM 5150 / MD-1)</name>
    <dbReference type="NCBI Taxonomy" id="748449"/>
    <lineage>
        <taxon>Bacteria</taxon>
        <taxon>Bacillati</taxon>
        <taxon>Bacillota</taxon>
        <taxon>Clostridia</taxon>
        <taxon>Halanaerobiales</taxon>
        <taxon>Halobacteroidaceae</taxon>
        <taxon>Halobacteroides</taxon>
    </lineage>
</organism>
<dbReference type="GO" id="GO:0016787">
    <property type="term" value="F:hydrolase activity"/>
    <property type="evidence" value="ECO:0007669"/>
    <property type="project" value="UniProtKB-KW"/>
</dbReference>
<proteinExistence type="predicted"/>
<keyword evidence="1" id="KW-0472">Membrane</keyword>
<protein>
    <submittedName>
        <fullName evidence="3">Cell Wall Hydrolase</fullName>
    </submittedName>
</protein>
<reference evidence="4" key="1">
    <citation type="submission" date="2012-02" db="EMBL/GenBank/DDBJ databases">
        <title>The complete genome of Halobacteroides halobius DSM 5150.</title>
        <authorList>
            <person name="Lucas S."/>
            <person name="Copeland A."/>
            <person name="Lapidus A."/>
            <person name="Glavina del Rio T."/>
            <person name="Dalin E."/>
            <person name="Tice H."/>
            <person name="Bruce D."/>
            <person name="Goodwin L."/>
            <person name="Pitluck S."/>
            <person name="Peters L."/>
            <person name="Mikhailova N."/>
            <person name="Gu W."/>
            <person name="Kyrpides N."/>
            <person name="Mavromatis K."/>
            <person name="Ivanova N."/>
            <person name="Brettin T."/>
            <person name="Detter J.C."/>
            <person name="Han C."/>
            <person name="Larimer F."/>
            <person name="Land M."/>
            <person name="Hauser L."/>
            <person name="Markowitz V."/>
            <person name="Cheng J.-F."/>
            <person name="Hugenholtz P."/>
            <person name="Woyke T."/>
            <person name="Wu D."/>
            <person name="Tindall B."/>
            <person name="Pomrenke H."/>
            <person name="Brambilla E."/>
            <person name="Klenk H.-P."/>
            <person name="Eisen J.A."/>
        </authorList>
    </citation>
    <scope>NUCLEOTIDE SEQUENCE [LARGE SCALE GENOMIC DNA]</scope>
    <source>
        <strain evidence="4">ATCC 35273 / DSM 5150 / MD-1</strain>
    </source>
</reference>
<dbReference type="STRING" id="748449.Halha_1292"/>
<dbReference type="PATRIC" id="fig|748449.3.peg.1250"/>
<dbReference type="Gene3D" id="1.10.10.2520">
    <property type="entry name" value="Cell wall hydrolase SleB, domain 1"/>
    <property type="match status" value="1"/>
</dbReference>
<dbReference type="RefSeq" id="WP_015326960.1">
    <property type="nucleotide sequence ID" value="NC_019978.1"/>
</dbReference>
<dbReference type="eggNOG" id="COG3773">
    <property type="taxonomic scope" value="Bacteria"/>
</dbReference>
<gene>
    <name evidence="3" type="ordered locus">Halha_1292</name>
</gene>
<dbReference type="OrthoDB" id="9785345at2"/>
<feature type="domain" description="Cell wall hydrolase SleB" evidence="2">
    <location>
        <begin position="107"/>
        <end position="215"/>
    </location>
</feature>
<dbReference type="EMBL" id="CP003359">
    <property type="protein sequence ID" value="AGB41238.1"/>
    <property type="molecule type" value="Genomic_DNA"/>
</dbReference>
<keyword evidence="4" id="KW-1185">Reference proteome</keyword>
<name>L0KAX5_HALHC</name>
<dbReference type="KEGG" id="hhl:Halha_1292"/>
<dbReference type="HOGENOM" id="CLU_053345_2_0_9"/>
<keyword evidence="3" id="KW-0378">Hydrolase</keyword>
<dbReference type="InterPro" id="IPR042047">
    <property type="entry name" value="SleB_dom1"/>
</dbReference>
<dbReference type="Proteomes" id="UP000010880">
    <property type="component" value="Chromosome"/>
</dbReference>
<keyword evidence="1" id="KW-1133">Transmembrane helix</keyword>
<evidence type="ECO:0000313" key="4">
    <source>
        <dbReference type="Proteomes" id="UP000010880"/>
    </source>
</evidence>